<evidence type="ECO:0000256" key="1">
    <source>
        <dbReference type="SAM" id="Coils"/>
    </source>
</evidence>
<dbReference type="AlphaFoldDB" id="A0A2P2K004"/>
<feature type="transmembrane region" description="Helical" evidence="2">
    <location>
        <begin position="12"/>
        <end position="29"/>
    </location>
</feature>
<dbReference type="InterPro" id="IPR006966">
    <property type="entry name" value="Peroxin-3"/>
</dbReference>
<dbReference type="Pfam" id="PF04882">
    <property type="entry name" value="Peroxin-3"/>
    <property type="match status" value="3"/>
</dbReference>
<dbReference type="EMBL" id="GGEC01018585">
    <property type="protein sequence ID" value="MBW99068.1"/>
    <property type="molecule type" value="Transcribed_RNA"/>
</dbReference>
<accession>A0A2P2K004</accession>
<dbReference type="GO" id="GO:0005778">
    <property type="term" value="C:peroxisomal membrane"/>
    <property type="evidence" value="ECO:0007669"/>
    <property type="project" value="InterPro"/>
</dbReference>
<dbReference type="GO" id="GO:0045046">
    <property type="term" value="P:protein import into peroxisome membrane"/>
    <property type="evidence" value="ECO:0007669"/>
    <property type="project" value="TreeGrafter"/>
</dbReference>
<reference evidence="3" key="1">
    <citation type="submission" date="2018-02" db="EMBL/GenBank/DDBJ databases">
        <title>Rhizophora mucronata_Transcriptome.</title>
        <authorList>
            <person name="Meera S.P."/>
            <person name="Sreeshan A."/>
            <person name="Augustine A."/>
        </authorList>
    </citation>
    <scope>NUCLEOTIDE SEQUENCE</scope>
    <source>
        <tissue evidence="3">Leaf</tissue>
    </source>
</reference>
<proteinExistence type="predicted"/>
<keyword evidence="2" id="KW-1133">Transmembrane helix</keyword>
<evidence type="ECO:0000313" key="3">
    <source>
        <dbReference type="EMBL" id="MBW99066.1"/>
    </source>
</evidence>
<evidence type="ECO:0000256" key="2">
    <source>
        <dbReference type="SAM" id="Phobius"/>
    </source>
</evidence>
<keyword evidence="2" id="KW-0812">Transmembrane</keyword>
<protein>
    <submittedName>
        <fullName evidence="3">Uncharacterized protein MANES_06G008500</fullName>
    </submittedName>
</protein>
<dbReference type="PANTHER" id="PTHR28080">
    <property type="entry name" value="PEROXISOMAL BIOGENESIS FACTOR 3"/>
    <property type="match status" value="1"/>
</dbReference>
<dbReference type="EMBL" id="GGEC01018583">
    <property type="protein sequence ID" value="MBW99066.1"/>
    <property type="molecule type" value="Transcribed_RNA"/>
</dbReference>
<keyword evidence="1" id="KW-0175">Coiled coil</keyword>
<feature type="transmembrane region" description="Helical" evidence="2">
    <location>
        <begin position="124"/>
        <end position="144"/>
    </location>
</feature>
<keyword evidence="2" id="KW-0472">Membrane</keyword>
<organism evidence="3">
    <name type="scientific">Rhizophora mucronata</name>
    <name type="common">Asiatic mangrove</name>
    <dbReference type="NCBI Taxonomy" id="61149"/>
    <lineage>
        <taxon>Eukaryota</taxon>
        <taxon>Viridiplantae</taxon>
        <taxon>Streptophyta</taxon>
        <taxon>Embryophyta</taxon>
        <taxon>Tracheophyta</taxon>
        <taxon>Spermatophyta</taxon>
        <taxon>Magnoliopsida</taxon>
        <taxon>eudicotyledons</taxon>
        <taxon>Gunneridae</taxon>
        <taxon>Pentapetalae</taxon>
        <taxon>rosids</taxon>
        <taxon>fabids</taxon>
        <taxon>Malpighiales</taxon>
        <taxon>Rhizophoraceae</taxon>
        <taxon>Rhizophora</taxon>
    </lineage>
</organism>
<name>A0A2P2K004_RHIMU</name>
<dbReference type="PANTHER" id="PTHR28080:SF1">
    <property type="entry name" value="PEROXISOMAL BIOGENESIS FACTOR 3"/>
    <property type="match status" value="1"/>
</dbReference>
<sequence length="368" mass="41442">MLSLSDFWRRHGRKILVSAGVLGGGYFLYKLYSEHQRRLADLERKLADERKNDELIKAQMQAHFESIQRIAGTATLPHVLHYLSGQIAEELDLSELTERLKKGKGQPNTLTPSEKVELWDKLKILSFTRMAVALWAVTMVSLYIRVQVNILGRRLYIDTAHFHSHSLEDVDLIGHDDEQKFLSSADFLANDGLLALISNMQAAVAEVLKGKQLRDFFDTTMLHKTIMQILNTFMNSGSPYRWVDYLMPANARKLATASNSDDVALAETTKFDQLMVEAQAVLLSAEFYRITEISLQVVVEALVDEIQAQFTGGNLASGIELARLVPRVAQVGPSLLEEPSRNRFLKAIQSVEGVELFFTILYANMPNS</sequence>
<feature type="coiled-coil region" evidence="1">
    <location>
        <begin position="32"/>
        <end position="59"/>
    </location>
</feature>
<dbReference type="GO" id="GO:0030674">
    <property type="term" value="F:protein-macromolecule adaptor activity"/>
    <property type="evidence" value="ECO:0007669"/>
    <property type="project" value="TreeGrafter"/>
</dbReference>